<evidence type="ECO:0000313" key="3">
    <source>
        <dbReference type="Proteomes" id="UP000050833"/>
    </source>
</evidence>
<accession>A0AAW3JTI4</accession>
<feature type="transmembrane region" description="Helical" evidence="1">
    <location>
        <begin position="51"/>
        <end position="74"/>
    </location>
</feature>
<dbReference type="AlphaFoldDB" id="A0AAW3JTI4"/>
<organism evidence="2 3">
    <name type="scientific">Butyribacter intestini</name>
    <dbReference type="NCBI Taxonomy" id="1703332"/>
    <lineage>
        <taxon>Bacteria</taxon>
        <taxon>Bacillati</taxon>
        <taxon>Bacillota</taxon>
        <taxon>Clostridia</taxon>
        <taxon>Lachnospirales</taxon>
        <taxon>Lachnospiraceae</taxon>
        <taxon>Butyribacter</taxon>
    </lineage>
</organism>
<proteinExistence type="predicted"/>
<dbReference type="RefSeq" id="WP_055940878.1">
    <property type="nucleotide sequence ID" value="NZ_DBGDCA010000336.1"/>
</dbReference>
<gene>
    <name evidence="2" type="ORF">APZ18_01285</name>
</gene>
<name>A0AAW3JTI4_9FIRM</name>
<dbReference type="Proteomes" id="UP000050833">
    <property type="component" value="Unassembled WGS sequence"/>
</dbReference>
<sequence length="80" mass="9080">MSQNKQMTENIINTIAKHPYLSMFLVCLMANLLCFGSEGNVPQNTLGIKDIVRKILFAMVVLYAVMGTYIWMVICYNTRG</sequence>
<comment type="caution">
    <text evidence="2">The sequence shown here is derived from an EMBL/GenBank/DDBJ whole genome shotgun (WGS) entry which is preliminary data.</text>
</comment>
<feature type="transmembrane region" description="Helical" evidence="1">
    <location>
        <begin position="20"/>
        <end position="39"/>
    </location>
</feature>
<keyword evidence="1" id="KW-0812">Transmembrane</keyword>
<protein>
    <submittedName>
        <fullName evidence="2">Uncharacterized protein</fullName>
    </submittedName>
</protein>
<reference evidence="2 3" key="1">
    <citation type="submission" date="2015-10" db="EMBL/GenBank/DDBJ databases">
        <title>Butyribacter intestini gen. nov., sp. nov., a butyric acid-producing bacterium of the family Lachnospiraceae isolated from the human faeces.</title>
        <authorList>
            <person name="Zou Y."/>
            <person name="Xue W."/>
            <person name="Luo G."/>
            <person name="Lv M."/>
        </authorList>
    </citation>
    <scope>NUCLEOTIDE SEQUENCE [LARGE SCALE GENOMIC DNA]</scope>
    <source>
        <strain evidence="2 3">TF01-11</strain>
    </source>
</reference>
<keyword evidence="3" id="KW-1185">Reference proteome</keyword>
<keyword evidence="1" id="KW-0472">Membrane</keyword>
<keyword evidence="1" id="KW-1133">Transmembrane helix</keyword>
<evidence type="ECO:0000313" key="2">
    <source>
        <dbReference type="EMBL" id="KQC85864.1"/>
    </source>
</evidence>
<dbReference type="EMBL" id="LLKB01000001">
    <property type="protein sequence ID" value="KQC85864.1"/>
    <property type="molecule type" value="Genomic_DNA"/>
</dbReference>
<evidence type="ECO:0000256" key="1">
    <source>
        <dbReference type="SAM" id="Phobius"/>
    </source>
</evidence>